<keyword evidence="2" id="KW-1185">Reference proteome</keyword>
<accession>A0ACB9NAI7</accession>
<protein>
    <submittedName>
        <fullName evidence="1">Uncharacterized protein</fullName>
    </submittedName>
</protein>
<name>A0ACB9NAI7_BAUVA</name>
<evidence type="ECO:0000313" key="2">
    <source>
        <dbReference type="Proteomes" id="UP000828941"/>
    </source>
</evidence>
<evidence type="ECO:0000313" key="1">
    <source>
        <dbReference type="EMBL" id="KAI4332981.1"/>
    </source>
</evidence>
<reference evidence="1 2" key="1">
    <citation type="journal article" date="2022" name="DNA Res.">
        <title>Chromosomal-level genome assembly of the orchid tree Bauhinia variegata (Leguminosae; Cercidoideae) supports the allotetraploid origin hypothesis of Bauhinia.</title>
        <authorList>
            <person name="Zhong Y."/>
            <person name="Chen Y."/>
            <person name="Zheng D."/>
            <person name="Pang J."/>
            <person name="Liu Y."/>
            <person name="Luo S."/>
            <person name="Meng S."/>
            <person name="Qian L."/>
            <person name="Wei D."/>
            <person name="Dai S."/>
            <person name="Zhou R."/>
        </authorList>
    </citation>
    <scope>NUCLEOTIDE SEQUENCE [LARGE SCALE GENOMIC DNA]</scope>
    <source>
        <strain evidence="1">BV-YZ2020</strain>
    </source>
</reference>
<sequence>MWFGDLVDVRTIPEAGQDLHIRWDPTEIEKPDGKFDGMKRVAMITIVVSLSLMVLITFCCIYWRKRKFRDKYDEGGQEDLDLPLFRFDTIAHATNDFSGDNLLGKGGFGPVYKGTLPDQEIALWYITIGDNKWKEKQRNPISKTWCHSYWTCMEVVEGGCSIGIS</sequence>
<gene>
    <name evidence="1" type="ORF">L6164_017839</name>
</gene>
<proteinExistence type="predicted"/>
<dbReference type="Proteomes" id="UP000828941">
    <property type="component" value="Chromosome 7"/>
</dbReference>
<organism evidence="1 2">
    <name type="scientific">Bauhinia variegata</name>
    <name type="common">Purple orchid tree</name>
    <name type="synonym">Phanera variegata</name>
    <dbReference type="NCBI Taxonomy" id="167791"/>
    <lineage>
        <taxon>Eukaryota</taxon>
        <taxon>Viridiplantae</taxon>
        <taxon>Streptophyta</taxon>
        <taxon>Embryophyta</taxon>
        <taxon>Tracheophyta</taxon>
        <taxon>Spermatophyta</taxon>
        <taxon>Magnoliopsida</taxon>
        <taxon>eudicotyledons</taxon>
        <taxon>Gunneridae</taxon>
        <taxon>Pentapetalae</taxon>
        <taxon>rosids</taxon>
        <taxon>fabids</taxon>
        <taxon>Fabales</taxon>
        <taxon>Fabaceae</taxon>
        <taxon>Cercidoideae</taxon>
        <taxon>Cercideae</taxon>
        <taxon>Bauhiniinae</taxon>
        <taxon>Bauhinia</taxon>
    </lineage>
</organism>
<comment type="caution">
    <text evidence="1">The sequence shown here is derived from an EMBL/GenBank/DDBJ whole genome shotgun (WGS) entry which is preliminary data.</text>
</comment>
<dbReference type="EMBL" id="CM039432">
    <property type="protein sequence ID" value="KAI4332981.1"/>
    <property type="molecule type" value="Genomic_DNA"/>
</dbReference>